<dbReference type="PROSITE" id="PS00123">
    <property type="entry name" value="ALKALINE_PHOSPHATASE"/>
    <property type="match status" value="1"/>
</dbReference>
<dbReference type="InterPro" id="IPR018299">
    <property type="entry name" value="Alkaline_phosphatase_AS"/>
</dbReference>
<comment type="cofactor">
    <cofactor evidence="8">
        <name>Mg(2+)</name>
        <dbReference type="ChEBI" id="CHEBI:18420"/>
    </cofactor>
    <text evidence="8">Binds 1 Mg(2+) ion.</text>
</comment>
<name>A0A1V4SJS6_RUMHU</name>
<dbReference type="SMART" id="SM00098">
    <property type="entry name" value="alkPPc"/>
    <property type="match status" value="1"/>
</dbReference>
<feature type="signal peptide" evidence="10">
    <location>
        <begin position="1"/>
        <end position="20"/>
    </location>
</feature>
<dbReference type="PRINTS" id="PR00113">
    <property type="entry name" value="ALKPHPHTASE"/>
</dbReference>
<dbReference type="EC" id="3.1.3.1" evidence="11"/>
<comment type="cofactor">
    <cofactor evidence="8">
        <name>Zn(2+)</name>
        <dbReference type="ChEBI" id="CHEBI:29105"/>
    </cofactor>
    <text evidence="8">Binds 2 Zn(2+) ions.</text>
</comment>
<dbReference type="RefSeq" id="WP_080064383.1">
    <property type="nucleotide sequence ID" value="NZ_MZGX01000011.1"/>
</dbReference>
<evidence type="ECO:0000256" key="10">
    <source>
        <dbReference type="SAM" id="SignalP"/>
    </source>
</evidence>
<evidence type="ECO:0000313" key="11">
    <source>
        <dbReference type="EMBL" id="OPX44152.1"/>
    </source>
</evidence>
<dbReference type="InterPro" id="IPR001952">
    <property type="entry name" value="Alkaline_phosphatase"/>
</dbReference>
<comment type="similarity">
    <text evidence="1 9">Belongs to the alkaline phosphatase family.</text>
</comment>
<feature type="binding site" evidence="8">
    <location>
        <position position="289"/>
    </location>
    <ligand>
        <name>Mg(2+)</name>
        <dbReference type="ChEBI" id="CHEBI:18420"/>
    </ligand>
</feature>
<evidence type="ECO:0000313" key="12">
    <source>
        <dbReference type="Proteomes" id="UP000191554"/>
    </source>
</evidence>
<keyword evidence="4 11" id="KW-0378">Hydrolase</keyword>
<evidence type="ECO:0000256" key="2">
    <source>
        <dbReference type="ARBA" id="ARBA00022553"/>
    </source>
</evidence>
<keyword evidence="2" id="KW-0597">Phosphoprotein</keyword>
<proteinExistence type="inferred from homology"/>
<comment type="caution">
    <text evidence="11">The sequence shown here is derived from an EMBL/GenBank/DDBJ whole genome shotgun (WGS) entry which is preliminary data.</text>
</comment>
<dbReference type="OrthoDB" id="9794455at2"/>
<dbReference type="CDD" id="cd16012">
    <property type="entry name" value="ALP"/>
    <property type="match status" value="1"/>
</dbReference>
<evidence type="ECO:0000256" key="4">
    <source>
        <dbReference type="ARBA" id="ARBA00022801"/>
    </source>
</evidence>
<organism evidence="11 12">
    <name type="scientific">Ruminiclostridium hungatei</name>
    <name type="common">Clostridium hungatei</name>
    <dbReference type="NCBI Taxonomy" id="48256"/>
    <lineage>
        <taxon>Bacteria</taxon>
        <taxon>Bacillati</taxon>
        <taxon>Bacillota</taxon>
        <taxon>Clostridia</taxon>
        <taxon>Eubacteriales</taxon>
        <taxon>Oscillospiraceae</taxon>
        <taxon>Ruminiclostridium</taxon>
    </lineage>
</organism>
<evidence type="ECO:0000256" key="5">
    <source>
        <dbReference type="ARBA" id="ARBA00022833"/>
    </source>
</evidence>
<dbReference type="PANTHER" id="PTHR11596">
    <property type="entry name" value="ALKALINE PHOSPHATASE"/>
    <property type="match status" value="1"/>
</dbReference>
<evidence type="ECO:0000256" key="7">
    <source>
        <dbReference type="PIRSR" id="PIRSR601952-1"/>
    </source>
</evidence>
<reference evidence="11 12" key="1">
    <citation type="submission" date="2017-03" db="EMBL/GenBank/DDBJ databases">
        <title>Genome sequence of Clostridium hungatei DSM 14427.</title>
        <authorList>
            <person name="Poehlein A."/>
            <person name="Daniel R."/>
        </authorList>
    </citation>
    <scope>NUCLEOTIDE SEQUENCE [LARGE SCALE GENOMIC DNA]</scope>
    <source>
        <strain evidence="11 12">DSM 14427</strain>
    </source>
</reference>
<dbReference type="SUPFAM" id="SSF53649">
    <property type="entry name" value="Alkaline phosphatase-like"/>
    <property type="match status" value="1"/>
</dbReference>
<feature type="binding site" evidence="8">
    <location>
        <position position="159"/>
    </location>
    <ligand>
        <name>Mg(2+)</name>
        <dbReference type="ChEBI" id="CHEBI:18420"/>
    </ligand>
</feature>
<keyword evidence="12" id="KW-1185">Reference proteome</keyword>
<gene>
    <name evidence="11" type="primary">phoA_2</name>
    <name evidence="11" type="ORF">CLHUN_19510</name>
</gene>
<feature type="binding site" evidence="8">
    <location>
        <position position="298"/>
    </location>
    <ligand>
        <name>Zn(2+)</name>
        <dbReference type="ChEBI" id="CHEBI:29105"/>
        <label>2</label>
    </ligand>
</feature>
<dbReference type="InterPro" id="IPR017850">
    <property type="entry name" value="Alkaline_phosphatase_core_sf"/>
</dbReference>
<feature type="binding site" evidence="8">
    <location>
        <position position="157"/>
    </location>
    <ligand>
        <name>Mg(2+)</name>
        <dbReference type="ChEBI" id="CHEBI:18420"/>
    </ligand>
</feature>
<feature type="binding site" evidence="8">
    <location>
        <position position="474"/>
    </location>
    <ligand>
        <name>Zn(2+)</name>
        <dbReference type="ChEBI" id="CHEBI:29105"/>
        <label>2</label>
    </ligand>
</feature>
<feature type="binding site" evidence="8">
    <location>
        <position position="294"/>
    </location>
    <ligand>
        <name>Zn(2+)</name>
        <dbReference type="ChEBI" id="CHEBI:29105"/>
        <label>2</label>
    </ligand>
</feature>
<feature type="chain" id="PRO_5038493176" evidence="10">
    <location>
        <begin position="21"/>
        <end position="511"/>
    </location>
</feature>
<dbReference type="Pfam" id="PF00245">
    <property type="entry name" value="Alk_phosphatase"/>
    <property type="match status" value="1"/>
</dbReference>
<keyword evidence="6 8" id="KW-0460">Magnesium</keyword>
<feature type="binding site" evidence="8">
    <location>
        <position position="54"/>
    </location>
    <ligand>
        <name>Zn(2+)</name>
        <dbReference type="ChEBI" id="CHEBI:29105"/>
        <label>2</label>
    </ligand>
</feature>
<sequence>MKKRLIAALSLLMLFAFISAALLGGPVSASPSPYSTNNTYSGTAPKYVFLFIGDGMSTPQINAAQMYLGNRESTGTPAIKTLDFTKFPGVGSADTYDAESFIPDSASTGTAMASGYKTYGGIINMDPAKKTSYEPISKKLKKAGYKVGIVTTVTLDHATPAVFYANEASRGNYYNIAAQLVKSNFDYFGGGYFLDPDGKKANVANAVNILEQARKSGYKVATTKNDILGLNNGSGKVLALDPTAITAANDSYSMPYELDRKTGQLSLADFVRKGIEVLDNPKGYFMMVEGGKIDWACHANDAAAAIHDTIALNDAVKEALKVYYQHPSETLIIVTGDHETGGMSIGFAGTEYSTFFEKLEKQSRSYVEFDKLVAEYKEKTKPASAKLEDLLPHIKSSYGLISATDADAGKNPELVLTDYEMVRLRDALRKSMSASKVTSTETDYLLYGTYEPLTVTCNHILDNKAGINFSTYSHSGLAVPVYAIGAGYQLFYGAYDDTDINKKLSAITKVR</sequence>
<keyword evidence="5 8" id="KW-0862">Zinc</keyword>
<dbReference type="GO" id="GO:0004035">
    <property type="term" value="F:alkaline phosphatase activity"/>
    <property type="evidence" value="ECO:0007669"/>
    <property type="project" value="UniProtKB-EC"/>
</dbReference>
<dbReference type="STRING" id="48256.CLHUN_19510"/>
<evidence type="ECO:0000256" key="9">
    <source>
        <dbReference type="RuleBase" id="RU003946"/>
    </source>
</evidence>
<evidence type="ECO:0000256" key="3">
    <source>
        <dbReference type="ARBA" id="ARBA00022723"/>
    </source>
</evidence>
<protein>
    <submittedName>
        <fullName evidence="11">Alkaline phosphatase 4</fullName>
        <ecNumber evidence="11">3.1.3.1</ecNumber>
    </submittedName>
</protein>
<evidence type="ECO:0000256" key="8">
    <source>
        <dbReference type="PIRSR" id="PIRSR601952-2"/>
    </source>
</evidence>
<evidence type="ECO:0000256" key="6">
    <source>
        <dbReference type="ARBA" id="ARBA00022842"/>
    </source>
</evidence>
<dbReference type="GO" id="GO:0046872">
    <property type="term" value="F:metal ion binding"/>
    <property type="evidence" value="ECO:0007669"/>
    <property type="project" value="UniProtKB-KW"/>
</dbReference>
<dbReference type="AlphaFoldDB" id="A0A1V4SJS6"/>
<dbReference type="Proteomes" id="UP000191554">
    <property type="component" value="Unassembled WGS sequence"/>
</dbReference>
<dbReference type="Gene3D" id="3.40.720.10">
    <property type="entry name" value="Alkaline Phosphatase, subunit A"/>
    <property type="match status" value="1"/>
</dbReference>
<feature type="binding site" evidence="8">
    <location>
        <position position="54"/>
    </location>
    <ligand>
        <name>Mg(2+)</name>
        <dbReference type="ChEBI" id="CHEBI:18420"/>
    </ligand>
</feature>
<accession>A0A1V4SJS6</accession>
<keyword evidence="10" id="KW-0732">Signal</keyword>
<dbReference type="EMBL" id="MZGX01000011">
    <property type="protein sequence ID" value="OPX44152.1"/>
    <property type="molecule type" value="Genomic_DNA"/>
</dbReference>
<keyword evidence="3 8" id="KW-0479">Metal-binding</keyword>
<dbReference type="Gene3D" id="1.10.60.40">
    <property type="match status" value="1"/>
</dbReference>
<feature type="binding site" evidence="8">
    <location>
        <position position="337"/>
    </location>
    <ligand>
        <name>Zn(2+)</name>
        <dbReference type="ChEBI" id="CHEBI:29105"/>
        <label>2</label>
    </ligand>
</feature>
<dbReference type="PANTHER" id="PTHR11596:SF5">
    <property type="entry name" value="ALKALINE PHOSPHATASE"/>
    <property type="match status" value="1"/>
</dbReference>
<feature type="active site" description="Phosphoserine intermediate" evidence="7">
    <location>
        <position position="105"/>
    </location>
</feature>
<feature type="binding site" evidence="8">
    <location>
        <position position="338"/>
    </location>
    <ligand>
        <name>Zn(2+)</name>
        <dbReference type="ChEBI" id="CHEBI:29105"/>
        <label>2</label>
    </ligand>
</feature>
<evidence type="ECO:0000256" key="1">
    <source>
        <dbReference type="ARBA" id="ARBA00005984"/>
    </source>
</evidence>